<feature type="domain" description="KfrA N-terminal DNA-binding" evidence="3">
    <location>
        <begin position="8"/>
        <end position="119"/>
    </location>
</feature>
<dbReference type="Proteomes" id="UP000294796">
    <property type="component" value="Unassembled WGS sequence"/>
</dbReference>
<evidence type="ECO:0000313" key="4">
    <source>
        <dbReference type="EMBL" id="TDK23367.1"/>
    </source>
</evidence>
<reference evidence="4 5" key="1">
    <citation type="submission" date="2019-03" db="EMBL/GenBank/DDBJ databases">
        <title>Luteimonas zhaokaii sp.nov., isolated from the rectal contents of Plateau pika in Yushu, Qinghai Province, China.</title>
        <authorList>
            <person name="Zhang G."/>
        </authorList>
    </citation>
    <scope>NUCLEOTIDE SEQUENCE [LARGE SCALE GENOMIC DNA]</scope>
    <source>
        <strain evidence="4 5">B9</strain>
    </source>
</reference>
<feature type="region of interest" description="Disordered" evidence="2">
    <location>
        <begin position="327"/>
        <end position="346"/>
    </location>
</feature>
<gene>
    <name evidence="4" type="ORF">E2F46_10615</name>
</gene>
<accession>A0A4R5TSP0</accession>
<protein>
    <submittedName>
        <fullName evidence="4">DNA-binding protein</fullName>
    </submittedName>
</protein>
<keyword evidence="4" id="KW-0238">DNA-binding</keyword>
<keyword evidence="5" id="KW-1185">Reference proteome</keyword>
<sequence>MARGGLYKSDIQKARDTLRAQGKHPSVDAVRVALGNTGSKTTIHRYLKELEEEEGQGLGAKVAVSDALQDLVGRLSGRLYEEAEAVVTEARQRFEAQLHERSQSLERAQQEAEALSAQLQRVETALHEEKTTHAATQQALAEQVTEVAQLSERIAGLIARVAEHEAHAKSLEEKHAHAREALEHYRTSMKEQREQEQRRHEHQVQELQVALRQANEVLMVKNHELLQLNRDNSQWLERHTRLERDLAQALQAADAQLQELDALRLTATEHQALQARWAQDAQLLETVRAELDSARADLAKERERREQAEVEALRAGVRLTTLEQLMTQLRPDRADGSGTQKKPATK</sequence>
<dbReference type="GO" id="GO:0003677">
    <property type="term" value="F:DNA binding"/>
    <property type="evidence" value="ECO:0007669"/>
    <property type="project" value="UniProtKB-KW"/>
</dbReference>
<dbReference type="InterPro" id="IPR021104">
    <property type="entry name" value="KfrA_DNA-bd_N"/>
</dbReference>
<dbReference type="EMBL" id="SMTF01000008">
    <property type="protein sequence ID" value="TDK23367.1"/>
    <property type="molecule type" value="Genomic_DNA"/>
</dbReference>
<evidence type="ECO:0000256" key="1">
    <source>
        <dbReference type="SAM" id="Coils"/>
    </source>
</evidence>
<evidence type="ECO:0000313" key="5">
    <source>
        <dbReference type="Proteomes" id="UP000294796"/>
    </source>
</evidence>
<dbReference type="RefSeq" id="WP_133322062.1">
    <property type="nucleotide sequence ID" value="NZ_SMTF01000008.1"/>
</dbReference>
<dbReference type="AlphaFoldDB" id="A0A4R5TSP0"/>
<feature type="coiled-coil region" evidence="1">
    <location>
        <begin position="80"/>
        <end position="311"/>
    </location>
</feature>
<evidence type="ECO:0000256" key="2">
    <source>
        <dbReference type="SAM" id="MobiDB-lite"/>
    </source>
</evidence>
<dbReference type="OrthoDB" id="7015148at2"/>
<comment type="caution">
    <text evidence="4">The sequence shown here is derived from an EMBL/GenBank/DDBJ whole genome shotgun (WGS) entry which is preliminary data.</text>
</comment>
<proteinExistence type="predicted"/>
<dbReference type="Pfam" id="PF11740">
    <property type="entry name" value="KfrA_N"/>
    <property type="match status" value="1"/>
</dbReference>
<organism evidence="4 5">
    <name type="scientific">Luteimonas aestuarii</name>
    <dbReference type="NCBI Taxonomy" id="453837"/>
    <lineage>
        <taxon>Bacteria</taxon>
        <taxon>Pseudomonadati</taxon>
        <taxon>Pseudomonadota</taxon>
        <taxon>Gammaproteobacteria</taxon>
        <taxon>Lysobacterales</taxon>
        <taxon>Lysobacteraceae</taxon>
        <taxon>Luteimonas</taxon>
    </lineage>
</organism>
<name>A0A4R5TSP0_9GAMM</name>
<keyword evidence="1" id="KW-0175">Coiled coil</keyword>
<evidence type="ECO:0000259" key="3">
    <source>
        <dbReference type="Pfam" id="PF11740"/>
    </source>
</evidence>
<feature type="compositionally biased region" description="Polar residues" evidence="2">
    <location>
        <begin position="337"/>
        <end position="346"/>
    </location>
</feature>